<feature type="compositionally biased region" description="Polar residues" evidence="1">
    <location>
        <begin position="192"/>
        <end position="206"/>
    </location>
</feature>
<name>A0A937G003_9BACT</name>
<dbReference type="EMBL" id="JAEUGD010000058">
    <property type="protein sequence ID" value="MBL6448132.1"/>
    <property type="molecule type" value="Genomic_DNA"/>
</dbReference>
<dbReference type="AlphaFoldDB" id="A0A937G003"/>
<dbReference type="RefSeq" id="WP_202857664.1">
    <property type="nucleotide sequence ID" value="NZ_JAEUGD010000058.1"/>
</dbReference>
<reference evidence="3" key="1">
    <citation type="submission" date="2021-01" db="EMBL/GenBank/DDBJ databases">
        <title>Fulvivirga kasyanovii gen. nov., sp nov., a novel member of the phylum Bacteroidetes isolated from seawater in a mussel farm.</title>
        <authorList>
            <person name="Zhao L.-H."/>
            <person name="Wang Z.-J."/>
        </authorList>
    </citation>
    <scope>NUCLEOTIDE SEQUENCE</scope>
    <source>
        <strain evidence="3">29W222</strain>
    </source>
</reference>
<comment type="caution">
    <text evidence="3">The sequence shown here is derived from an EMBL/GenBank/DDBJ whole genome shotgun (WGS) entry which is preliminary data.</text>
</comment>
<evidence type="ECO:0000256" key="1">
    <source>
        <dbReference type="SAM" id="MobiDB-lite"/>
    </source>
</evidence>
<keyword evidence="4" id="KW-1185">Reference proteome</keyword>
<evidence type="ECO:0000313" key="4">
    <source>
        <dbReference type="Proteomes" id="UP000614216"/>
    </source>
</evidence>
<evidence type="ECO:0000256" key="2">
    <source>
        <dbReference type="SAM" id="Phobius"/>
    </source>
</evidence>
<evidence type="ECO:0000313" key="3">
    <source>
        <dbReference type="EMBL" id="MBL6448132.1"/>
    </source>
</evidence>
<keyword evidence="2" id="KW-0812">Transmembrane</keyword>
<keyword evidence="2" id="KW-0472">Membrane</keyword>
<accession>A0A937G003</accession>
<feature type="transmembrane region" description="Helical" evidence="2">
    <location>
        <begin position="41"/>
        <end position="63"/>
    </location>
</feature>
<protein>
    <submittedName>
        <fullName evidence="3">Uncharacterized protein</fullName>
    </submittedName>
</protein>
<feature type="compositionally biased region" description="Low complexity" evidence="1">
    <location>
        <begin position="151"/>
        <end position="166"/>
    </location>
</feature>
<proteinExistence type="predicted"/>
<gene>
    <name evidence="3" type="ORF">JMN32_17570</name>
</gene>
<feature type="compositionally biased region" description="Polar residues" evidence="1">
    <location>
        <begin position="140"/>
        <end position="150"/>
    </location>
</feature>
<feature type="compositionally biased region" description="Basic and acidic residues" evidence="1">
    <location>
        <begin position="177"/>
        <end position="190"/>
    </location>
</feature>
<feature type="region of interest" description="Disordered" evidence="1">
    <location>
        <begin position="87"/>
        <end position="215"/>
    </location>
</feature>
<sequence>MSNRELDNLFKTKLEDLERNPSANAWERIQAGKQKKKETGIWLYTGIAAAVILLVTLTSVFLLNGDTETPTTIATLKENIKDEKHSIKTNTPLASIEKEKESEISQEQENNVQPEASDIIAPSSQQAGNTENLMGHNERSSFNGKSAEQGTSKTKTNNDTKNGITKIEIISSENQNDEPKVERTDTKILDSHATNNTTVASTNQQVETKDKGGQTMTFNIEDFKATKTVAEVNEPEEEKKSPLKKVAAFAKSLKEGDAGLSELREAKNELFALNFKKENDNSK</sequence>
<organism evidence="3 4">
    <name type="scientific">Fulvivirga marina</name>
    <dbReference type="NCBI Taxonomy" id="2494733"/>
    <lineage>
        <taxon>Bacteria</taxon>
        <taxon>Pseudomonadati</taxon>
        <taxon>Bacteroidota</taxon>
        <taxon>Cytophagia</taxon>
        <taxon>Cytophagales</taxon>
        <taxon>Fulvivirgaceae</taxon>
        <taxon>Fulvivirga</taxon>
    </lineage>
</organism>
<feature type="compositionally biased region" description="Polar residues" evidence="1">
    <location>
        <begin position="122"/>
        <end position="132"/>
    </location>
</feature>
<dbReference type="Proteomes" id="UP000614216">
    <property type="component" value="Unassembled WGS sequence"/>
</dbReference>
<keyword evidence="2" id="KW-1133">Transmembrane helix</keyword>